<sequence>MEYNFFALISRMKYIDRWALMRNNREENLCEHCLEVSMIAHALATIGNVRYGKTLNAERAALIGLYHDASEIITGDMPTPVKYYNDDIKTAFKDVEDIACHTLLDKLPGDLRPAYEPIFFKDADDENDVYLWKLVKAADKLSALIKCMEETGSGNTEFSSAMGTIMNSVSQMAETYPEVNDFVCEFLPAYGKTLDDLQQI</sequence>
<evidence type="ECO:0000313" key="2">
    <source>
        <dbReference type="EMBL" id="GFO93812.1"/>
    </source>
</evidence>
<dbReference type="InterPro" id="IPR003607">
    <property type="entry name" value="HD/PDEase_dom"/>
</dbReference>
<dbReference type="RefSeq" id="WP_055147010.1">
    <property type="nucleotide sequence ID" value="NZ_BLYL01000003.1"/>
</dbReference>
<dbReference type="NCBIfam" id="NF003009">
    <property type="entry name" value="PRK03826.1"/>
    <property type="match status" value="1"/>
</dbReference>
<dbReference type="Proteomes" id="UP000660047">
    <property type="component" value="Unassembled WGS sequence"/>
</dbReference>
<feature type="domain" description="HD/PDEase" evidence="1">
    <location>
        <begin position="25"/>
        <end position="153"/>
    </location>
</feature>
<dbReference type="AlphaFoldDB" id="A0AAI9NXQ7"/>
<dbReference type="SUPFAM" id="SSF109604">
    <property type="entry name" value="HD-domain/PDEase-like"/>
    <property type="match status" value="1"/>
</dbReference>
<dbReference type="EMBL" id="BLYL01000003">
    <property type="protein sequence ID" value="GFO93812.1"/>
    <property type="molecule type" value="Genomic_DNA"/>
</dbReference>
<reference evidence="2" key="1">
    <citation type="submission" date="2020-06" db="EMBL/GenBank/DDBJ databases">
        <title>Characterization of fructooligosaccharide metabolism and fructooligosaccharide-degrading enzymes in human commensal butyrate producers.</title>
        <authorList>
            <person name="Tanno H."/>
            <person name="Fujii T."/>
            <person name="Hirano K."/>
            <person name="Maeno S."/>
            <person name="Tonozuka T."/>
            <person name="Sakamoto M."/>
            <person name="Ohkuma M."/>
            <person name="Tochio T."/>
            <person name="Endo A."/>
        </authorList>
    </citation>
    <scope>NUCLEOTIDE SEQUENCE</scope>
    <source>
        <strain evidence="2">JCM 31265</strain>
    </source>
</reference>
<dbReference type="Pfam" id="PF12917">
    <property type="entry name" value="YfbR-like"/>
    <property type="match status" value="1"/>
</dbReference>
<accession>A0AAI9NXQ7</accession>
<gene>
    <name evidence="2" type="ORF">COEU31_08580</name>
</gene>
<comment type="caution">
    <text evidence="2">The sequence shown here is derived from an EMBL/GenBank/DDBJ whole genome shotgun (WGS) entry which is preliminary data.</text>
</comment>
<name>A0AAI9NXQ7_9FIRM</name>
<organism evidence="2 3">
    <name type="scientific">Coprococcus eutactus</name>
    <dbReference type="NCBI Taxonomy" id="33043"/>
    <lineage>
        <taxon>Bacteria</taxon>
        <taxon>Bacillati</taxon>
        <taxon>Bacillota</taxon>
        <taxon>Clostridia</taxon>
        <taxon>Lachnospirales</taxon>
        <taxon>Lachnospiraceae</taxon>
        <taxon>Coprococcus</taxon>
    </lineage>
</organism>
<evidence type="ECO:0000259" key="1">
    <source>
        <dbReference type="SMART" id="SM00471"/>
    </source>
</evidence>
<dbReference type="Gene3D" id="1.10.3210.10">
    <property type="entry name" value="Hypothetical protein af1432"/>
    <property type="match status" value="1"/>
</dbReference>
<evidence type="ECO:0000313" key="3">
    <source>
        <dbReference type="Proteomes" id="UP000660047"/>
    </source>
</evidence>
<proteinExistence type="predicted"/>
<dbReference type="SMART" id="SM00471">
    <property type="entry name" value="HDc"/>
    <property type="match status" value="1"/>
</dbReference>
<dbReference type="CDD" id="cd00077">
    <property type="entry name" value="HDc"/>
    <property type="match status" value="1"/>
</dbReference>
<protein>
    <submittedName>
        <fullName evidence="2">5'-deoxynucleotidase</fullName>
    </submittedName>
</protein>